<dbReference type="AlphaFoldDB" id="A0A8T2IRS8"/>
<feature type="transmembrane region" description="Helical" evidence="10">
    <location>
        <begin position="38"/>
        <end position="57"/>
    </location>
</feature>
<gene>
    <name evidence="12" type="ORF">GDO86_012873</name>
</gene>
<dbReference type="Pfam" id="PF25810">
    <property type="entry name" value="TMEM218_N"/>
    <property type="match status" value="1"/>
</dbReference>
<evidence type="ECO:0000256" key="10">
    <source>
        <dbReference type="SAM" id="Phobius"/>
    </source>
</evidence>
<evidence type="ECO:0000256" key="9">
    <source>
        <dbReference type="ARBA" id="ARBA00023273"/>
    </source>
</evidence>
<organism evidence="12 13">
    <name type="scientific">Hymenochirus boettgeri</name>
    <name type="common">Congo dwarf clawed frog</name>
    <dbReference type="NCBI Taxonomy" id="247094"/>
    <lineage>
        <taxon>Eukaryota</taxon>
        <taxon>Metazoa</taxon>
        <taxon>Chordata</taxon>
        <taxon>Craniata</taxon>
        <taxon>Vertebrata</taxon>
        <taxon>Euteleostomi</taxon>
        <taxon>Amphibia</taxon>
        <taxon>Batrachia</taxon>
        <taxon>Anura</taxon>
        <taxon>Pipoidea</taxon>
        <taxon>Pipidae</taxon>
        <taxon>Pipinae</taxon>
        <taxon>Hymenochirus</taxon>
    </lineage>
</organism>
<comment type="function">
    <text evidence="1">May be involved in ciliary biogenesis or function.</text>
</comment>
<evidence type="ECO:0000256" key="3">
    <source>
        <dbReference type="ARBA" id="ARBA00004141"/>
    </source>
</evidence>
<dbReference type="InterPro" id="IPR057973">
    <property type="entry name" value="TMEM218_N"/>
</dbReference>
<dbReference type="Proteomes" id="UP000812440">
    <property type="component" value="Chromosome 7"/>
</dbReference>
<evidence type="ECO:0000256" key="7">
    <source>
        <dbReference type="ARBA" id="ARBA00022989"/>
    </source>
</evidence>
<reference evidence="12" key="1">
    <citation type="thesis" date="2020" institute="ProQuest LLC" country="789 East Eisenhower Parkway, Ann Arbor, MI, USA">
        <title>Comparative Genomics and Chromosome Evolution.</title>
        <authorList>
            <person name="Mudd A.B."/>
        </authorList>
    </citation>
    <scope>NUCLEOTIDE SEQUENCE</scope>
    <source>
        <strain evidence="12">Female2</strain>
        <tissue evidence="12">Blood</tissue>
    </source>
</reference>
<evidence type="ECO:0000256" key="4">
    <source>
        <dbReference type="ARBA" id="ARBA00010775"/>
    </source>
</evidence>
<keyword evidence="6 10" id="KW-0812">Transmembrane</keyword>
<evidence type="ECO:0000259" key="11">
    <source>
        <dbReference type="Pfam" id="PF25810"/>
    </source>
</evidence>
<keyword evidence="13" id="KW-1185">Reference proteome</keyword>
<comment type="similarity">
    <text evidence="4">Belongs to the TMEM218 family.</text>
</comment>
<evidence type="ECO:0000256" key="2">
    <source>
        <dbReference type="ARBA" id="ARBA00004138"/>
    </source>
</evidence>
<sequence length="112" mass="12489">MTATILGVGPGVFIIAVIWVVTLLLSVLLCRASGKARFWTAMVFILALITTLILVFFPRVSQTPAPAKEIQIVDTFFIGRYILISVMSVIFLGSIFLVFIYHILEPIYAKRI</sequence>
<dbReference type="GO" id="GO:0005929">
    <property type="term" value="C:cilium"/>
    <property type="evidence" value="ECO:0007669"/>
    <property type="project" value="UniProtKB-SubCell"/>
</dbReference>
<evidence type="ECO:0000313" key="13">
    <source>
        <dbReference type="Proteomes" id="UP000812440"/>
    </source>
</evidence>
<evidence type="ECO:0000256" key="6">
    <source>
        <dbReference type="ARBA" id="ARBA00022692"/>
    </source>
</evidence>
<dbReference type="GO" id="GO:0016020">
    <property type="term" value="C:membrane"/>
    <property type="evidence" value="ECO:0007669"/>
    <property type="project" value="UniProtKB-SubCell"/>
</dbReference>
<accession>A0A8T2IRS8</accession>
<comment type="caution">
    <text evidence="12">The sequence shown here is derived from an EMBL/GenBank/DDBJ whole genome shotgun (WGS) entry which is preliminary data.</text>
</comment>
<keyword evidence="7 10" id="KW-1133">Transmembrane helix</keyword>
<comment type="subcellular location">
    <subcellularLocation>
        <location evidence="2">Cell projection</location>
        <location evidence="2">Cilium</location>
    </subcellularLocation>
    <subcellularLocation>
        <location evidence="3">Membrane</location>
        <topology evidence="3">Multi-pass membrane protein</topology>
    </subcellularLocation>
</comment>
<evidence type="ECO:0000256" key="1">
    <source>
        <dbReference type="ARBA" id="ARBA00003173"/>
    </source>
</evidence>
<feature type="domain" description="Transmembrane protein 218 N-terminal" evidence="11">
    <location>
        <begin position="1"/>
        <end position="59"/>
    </location>
</feature>
<feature type="transmembrane region" description="Helical" evidence="10">
    <location>
        <begin position="77"/>
        <end position="104"/>
    </location>
</feature>
<evidence type="ECO:0000313" key="12">
    <source>
        <dbReference type="EMBL" id="KAG8434672.1"/>
    </source>
</evidence>
<dbReference type="OrthoDB" id="5978182at2759"/>
<evidence type="ECO:0000256" key="8">
    <source>
        <dbReference type="ARBA" id="ARBA00023136"/>
    </source>
</evidence>
<dbReference type="EMBL" id="JAACNH010000008">
    <property type="protein sequence ID" value="KAG8434672.1"/>
    <property type="molecule type" value="Genomic_DNA"/>
</dbReference>
<keyword evidence="8 10" id="KW-0472">Membrane</keyword>
<proteinExistence type="inferred from homology"/>
<dbReference type="PANTHER" id="PTHR31622">
    <property type="entry name" value="TRANSMEMBRANE PROTEIN 218"/>
    <property type="match status" value="1"/>
</dbReference>
<keyword evidence="9" id="KW-0966">Cell projection</keyword>
<dbReference type="PANTHER" id="PTHR31622:SF1">
    <property type="entry name" value="TRANSMEMBRANE PROTEIN 218"/>
    <property type="match status" value="1"/>
</dbReference>
<dbReference type="InterPro" id="IPR026771">
    <property type="entry name" value="Tmem218"/>
</dbReference>
<protein>
    <recommendedName>
        <fullName evidence="5">Transmembrane protein 218</fullName>
    </recommendedName>
</protein>
<evidence type="ECO:0000256" key="5">
    <source>
        <dbReference type="ARBA" id="ARBA00015054"/>
    </source>
</evidence>
<feature type="transmembrane region" description="Helical" evidence="10">
    <location>
        <begin position="12"/>
        <end position="31"/>
    </location>
</feature>
<name>A0A8T2IRS8_9PIPI</name>